<dbReference type="InterPro" id="IPR018711">
    <property type="entry name" value="NAGPA"/>
</dbReference>
<gene>
    <name evidence="3" type="ORF">HNP98_000314</name>
</gene>
<keyword evidence="4" id="KW-1185">Reference proteome</keyword>
<dbReference type="RefSeq" id="WP_173808285.1">
    <property type="nucleotide sequence ID" value="NZ_JABSNP010000001.1"/>
</dbReference>
<organism evidence="3 4">
    <name type="scientific">Hymenobacter caeli</name>
    <dbReference type="NCBI Taxonomy" id="2735894"/>
    <lineage>
        <taxon>Bacteria</taxon>
        <taxon>Pseudomonadati</taxon>
        <taxon>Bacteroidota</taxon>
        <taxon>Cytophagia</taxon>
        <taxon>Cytophagales</taxon>
        <taxon>Hymenobacteraceae</taxon>
        <taxon>Hymenobacter</taxon>
    </lineage>
</organism>
<evidence type="ECO:0000313" key="4">
    <source>
        <dbReference type="Proteomes" id="UP000779507"/>
    </source>
</evidence>
<name>A0ABX2FLP9_9BACT</name>
<evidence type="ECO:0000313" key="3">
    <source>
        <dbReference type="EMBL" id="NRT17511.1"/>
    </source>
</evidence>
<comment type="caution">
    <text evidence="3">The sequence shown here is derived from an EMBL/GenBank/DDBJ whole genome shotgun (WGS) entry which is preliminary data.</text>
</comment>
<dbReference type="Pfam" id="PF09992">
    <property type="entry name" value="NAGPA"/>
    <property type="match status" value="1"/>
</dbReference>
<dbReference type="Proteomes" id="UP000779507">
    <property type="component" value="Unassembled WGS sequence"/>
</dbReference>
<feature type="signal peptide" evidence="1">
    <location>
        <begin position="1"/>
        <end position="24"/>
    </location>
</feature>
<feature type="chain" id="PRO_5047190406" evidence="1">
    <location>
        <begin position="25"/>
        <end position="244"/>
    </location>
</feature>
<accession>A0ABX2FLP9</accession>
<protein>
    <submittedName>
        <fullName evidence="3">Uncharacterized protein YigE (DUF2233 family)</fullName>
    </submittedName>
</protein>
<evidence type="ECO:0000256" key="1">
    <source>
        <dbReference type="SAM" id="SignalP"/>
    </source>
</evidence>
<reference evidence="3 4" key="1">
    <citation type="submission" date="2020-05" db="EMBL/GenBank/DDBJ databases">
        <title>Genomic Encyclopedia of Type Strains, Phase IV (KMG-V): Genome sequencing to study the core and pangenomes of soil and plant-associated prokaryotes.</title>
        <authorList>
            <person name="Whitman W."/>
        </authorList>
    </citation>
    <scope>NUCLEOTIDE SEQUENCE [LARGE SCALE GENOMIC DNA]</scope>
    <source>
        <strain evidence="3 4">9A</strain>
    </source>
</reference>
<keyword evidence="1" id="KW-0732">Signal</keyword>
<dbReference type="EMBL" id="JABSNP010000001">
    <property type="protein sequence ID" value="NRT17511.1"/>
    <property type="molecule type" value="Genomic_DNA"/>
</dbReference>
<feature type="domain" description="Phosphodiester glycosidase" evidence="2">
    <location>
        <begin position="73"/>
        <end position="221"/>
    </location>
</feature>
<evidence type="ECO:0000259" key="2">
    <source>
        <dbReference type="Pfam" id="PF09992"/>
    </source>
</evidence>
<sequence>MYKNRLIFLSLIISLSIAGFFAFASKNSDDDKFISYEVDLKTQNVRLYWKDDKNQIFGSLGNLKTWLGNRKQKLVFATNAGMFNTNHTAVGLFVQNQVTNVPLDTASGNGNFYLKPNGVFYITTGNKGVICKTEDFNSDEKIEYATQSGPMLIINGQIHPRFMHGSKNINIRNGVGILDDGNIIFVMSKKEINFYDFANYFKIMGCNNALYLDGFVSRTYLPEKEWMQTDGDFGVIVGVTLRAK</sequence>
<proteinExistence type="predicted"/>